<comment type="caution">
    <text evidence="1">The sequence shown here is derived from an EMBL/GenBank/DDBJ whole genome shotgun (WGS) entry which is preliminary data.</text>
</comment>
<accession>A0A7W3FJ39</accession>
<dbReference type="Proteomes" id="UP000547058">
    <property type="component" value="Unassembled WGS sequence"/>
</dbReference>
<protein>
    <submittedName>
        <fullName evidence="1">Uncharacterized protein</fullName>
    </submittedName>
</protein>
<dbReference type="RefSeq" id="WP_182337676.1">
    <property type="nucleotide sequence ID" value="NZ_JACGXS010000001.1"/>
</dbReference>
<proteinExistence type="predicted"/>
<dbReference type="AlphaFoldDB" id="A0A7W3FJ39"/>
<gene>
    <name evidence="1" type="ORF">H4O11_01530</name>
</gene>
<reference evidence="1 2" key="1">
    <citation type="submission" date="2020-08" db="EMBL/GenBank/DDBJ databases">
        <title>Stenotrophomonas tumulicola JCM 30961.</title>
        <authorList>
            <person name="Deng Y."/>
        </authorList>
    </citation>
    <scope>NUCLEOTIDE SEQUENCE [LARGE SCALE GENOMIC DNA]</scope>
    <source>
        <strain evidence="1 2">JCM 30961</strain>
    </source>
</reference>
<organism evidence="1 2">
    <name type="scientific">Stenotrophomonas tumulicola</name>
    <dbReference type="NCBI Taxonomy" id="1685415"/>
    <lineage>
        <taxon>Bacteria</taxon>
        <taxon>Pseudomonadati</taxon>
        <taxon>Pseudomonadota</taxon>
        <taxon>Gammaproteobacteria</taxon>
        <taxon>Lysobacterales</taxon>
        <taxon>Lysobacteraceae</taxon>
        <taxon>Stenotrophomonas</taxon>
    </lineage>
</organism>
<evidence type="ECO:0000313" key="2">
    <source>
        <dbReference type="Proteomes" id="UP000547058"/>
    </source>
</evidence>
<sequence length="58" mass="6191">MNITAASSLIASHLNSGRISSETAVAAQAAIRGLRYGNRMSASDRRQMLALRFGIVEV</sequence>
<dbReference type="EMBL" id="JACGXS010000001">
    <property type="protein sequence ID" value="MBA8680488.1"/>
    <property type="molecule type" value="Genomic_DNA"/>
</dbReference>
<name>A0A7W3FJ39_9GAMM</name>
<keyword evidence="2" id="KW-1185">Reference proteome</keyword>
<evidence type="ECO:0000313" key="1">
    <source>
        <dbReference type="EMBL" id="MBA8680488.1"/>
    </source>
</evidence>